<sequence>MFKIEKNITFNDSLFSILKYIAKDSPSRAKNFKIQIDNKIRNIPNMPFKARKSFHFNDHNTRDLVFKGYTIPYYIDENLSIIVILDIFKWQNK</sequence>
<reference evidence="2 3" key="1">
    <citation type="submission" date="2017-10" db="EMBL/GenBank/DDBJ databases">
        <title>Genomics of the genus Arcobacter.</title>
        <authorList>
            <person name="Perez-Cataluna A."/>
            <person name="Figueras M.J."/>
        </authorList>
    </citation>
    <scope>NUCLEOTIDE SEQUENCE [LARGE SCALE GENOMIC DNA]</scope>
    <source>
        <strain evidence="2 3">CECT 9230</strain>
    </source>
</reference>
<dbReference type="Pfam" id="PF05016">
    <property type="entry name" value="ParE_toxin"/>
    <property type="match status" value="1"/>
</dbReference>
<gene>
    <name evidence="2" type="ORF">CRU91_09110</name>
</gene>
<dbReference type="Proteomes" id="UP000252669">
    <property type="component" value="Unassembled WGS sequence"/>
</dbReference>
<dbReference type="AlphaFoldDB" id="A0A366MQD6"/>
<dbReference type="OrthoDB" id="1362197at2"/>
<evidence type="ECO:0000313" key="2">
    <source>
        <dbReference type="EMBL" id="RBQ28508.1"/>
    </source>
</evidence>
<name>A0A366MQD6_9BACT</name>
<dbReference type="SUPFAM" id="SSF143011">
    <property type="entry name" value="RelE-like"/>
    <property type="match status" value="1"/>
</dbReference>
<dbReference type="InterPro" id="IPR007712">
    <property type="entry name" value="RelE/ParE_toxin"/>
</dbReference>
<protein>
    <submittedName>
        <fullName evidence="2">Plasmid stabilization protein</fullName>
    </submittedName>
</protein>
<proteinExistence type="predicted"/>
<dbReference type="EMBL" id="PDKB01000015">
    <property type="protein sequence ID" value="RBQ28508.1"/>
    <property type="molecule type" value="Genomic_DNA"/>
</dbReference>
<dbReference type="InterPro" id="IPR035093">
    <property type="entry name" value="RelE/ParE_toxin_dom_sf"/>
</dbReference>
<keyword evidence="1" id="KW-1277">Toxin-antitoxin system</keyword>
<keyword evidence="3" id="KW-1185">Reference proteome</keyword>
<evidence type="ECO:0000256" key="1">
    <source>
        <dbReference type="ARBA" id="ARBA00022649"/>
    </source>
</evidence>
<comment type="caution">
    <text evidence="2">The sequence shown here is derived from an EMBL/GenBank/DDBJ whole genome shotgun (WGS) entry which is preliminary data.</text>
</comment>
<accession>A0A366MQD6</accession>
<evidence type="ECO:0000313" key="3">
    <source>
        <dbReference type="Proteomes" id="UP000252669"/>
    </source>
</evidence>
<dbReference type="Gene3D" id="3.30.2310.20">
    <property type="entry name" value="RelE-like"/>
    <property type="match status" value="1"/>
</dbReference>
<dbReference type="RefSeq" id="WP_113894918.1">
    <property type="nucleotide sequence ID" value="NZ_JANJGA010000016.1"/>
</dbReference>
<organism evidence="2 3">
    <name type="scientific">Aliarcobacter vitoriensis</name>
    <dbReference type="NCBI Taxonomy" id="2011099"/>
    <lineage>
        <taxon>Bacteria</taxon>
        <taxon>Pseudomonadati</taxon>
        <taxon>Campylobacterota</taxon>
        <taxon>Epsilonproteobacteria</taxon>
        <taxon>Campylobacterales</taxon>
        <taxon>Arcobacteraceae</taxon>
        <taxon>Aliarcobacter</taxon>
    </lineage>
</organism>